<accession>A0AAV1RQK7</accession>
<dbReference type="EMBL" id="CAWUPB010001156">
    <property type="protein sequence ID" value="CAK7338984.1"/>
    <property type="molecule type" value="Genomic_DNA"/>
</dbReference>
<reference evidence="2 3" key="1">
    <citation type="submission" date="2024-01" db="EMBL/GenBank/DDBJ databases">
        <authorList>
            <person name="Waweru B."/>
        </authorList>
    </citation>
    <scope>NUCLEOTIDE SEQUENCE [LARGE SCALE GENOMIC DNA]</scope>
</reference>
<comment type="caution">
    <text evidence="2">The sequence shown here is derived from an EMBL/GenBank/DDBJ whole genome shotgun (WGS) entry which is preliminary data.</text>
</comment>
<evidence type="ECO:0008006" key="4">
    <source>
        <dbReference type="Google" id="ProtNLM"/>
    </source>
</evidence>
<evidence type="ECO:0000313" key="2">
    <source>
        <dbReference type="EMBL" id="CAK7338984.1"/>
    </source>
</evidence>
<feature type="region of interest" description="Disordered" evidence="1">
    <location>
        <begin position="37"/>
        <end position="65"/>
    </location>
</feature>
<sequence length="86" mass="9524">MEGICHTKGRQKGVIKLIQTHCEQSSRKIIERIRCKTSSSTNKHQQHTASPCNAGRTRQGGSDRSKVELKPLAPNLAIMSAQLFPL</sequence>
<dbReference type="Proteomes" id="UP001314170">
    <property type="component" value="Unassembled WGS sequence"/>
</dbReference>
<protein>
    <recommendedName>
        <fullName evidence="4">Ribosomal protein S15</fullName>
    </recommendedName>
</protein>
<evidence type="ECO:0000313" key="3">
    <source>
        <dbReference type="Proteomes" id="UP001314170"/>
    </source>
</evidence>
<organism evidence="2 3">
    <name type="scientific">Dovyalis caffra</name>
    <dbReference type="NCBI Taxonomy" id="77055"/>
    <lineage>
        <taxon>Eukaryota</taxon>
        <taxon>Viridiplantae</taxon>
        <taxon>Streptophyta</taxon>
        <taxon>Embryophyta</taxon>
        <taxon>Tracheophyta</taxon>
        <taxon>Spermatophyta</taxon>
        <taxon>Magnoliopsida</taxon>
        <taxon>eudicotyledons</taxon>
        <taxon>Gunneridae</taxon>
        <taxon>Pentapetalae</taxon>
        <taxon>rosids</taxon>
        <taxon>fabids</taxon>
        <taxon>Malpighiales</taxon>
        <taxon>Salicaceae</taxon>
        <taxon>Flacourtieae</taxon>
        <taxon>Dovyalis</taxon>
    </lineage>
</organism>
<gene>
    <name evidence="2" type="ORF">DCAF_LOCUS14032</name>
</gene>
<dbReference type="AlphaFoldDB" id="A0AAV1RQK7"/>
<evidence type="ECO:0000256" key="1">
    <source>
        <dbReference type="SAM" id="MobiDB-lite"/>
    </source>
</evidence>
<keyword evidence="3" id="KW-1185">Reference proteome</keyword>
<proteinExistence type="predicted"/>
<feature type="compositionally biased region" description="Polar residues" evidence="1">
    <location>
        <begin position="37"/>
        <end position="51"/>
    </location>
</feature>
<name>A0AAV1RQK7_9ROSI</name>